<dbReference type="KEGG" id="sphi:TS85_06940"/>
<feature type="domain" description="N-acetyltransferase" evidence="3">
    <location>
        <begin position="3"/>
        <end position="165"/>
    </location>
</feature>
<dbReference type="InterPro" id="IPR050832">
    <property type="entry name" value="Bact_Acetyltransf"/>
</dbReference>
<sequence length="168" mass="18340">MPLTLRPATPADLPALHPVIERAYRGDSARQGWTHEADLLDDTRTDAGALVAILADPAERLLIAVEDNAILGCVQVSDRGGGRAYLGLLCIEPMRQAGGLGRQLIAAAEETARTAFGATMIEMTVIDRRVELIAYYERRGYVRTGETRDFPVPVDPPLYMTVLAKPLR</sequence>
<evidence type="ECO:0000259" key="3">
    <source>
        <dbReference type="PROSITE" id="PS51186"/>
    </source>
</evidence>
<dbReference type="GO" id="GO:0016747">
    <property type="term" value="F:acyltransferase activity, transferring groups other than amino-acyl groups"/>
    <property type="evidence" value="ECO:0007669"/>
    <property type="project" value="InterPro"/>
</dbReference>
<accession>A0A7U4LEK0</accession>
<evidence type="ECO:0000313" key="4">
    <source>
        <dbReference type="EMBL" id="AJP71574.1"/>
    </source>
</evidence>
<reference evidence="4 5" key="2">
    <citation type="submission" date="2015-02" db="EMBL/GenBank/DDBJ databases">
        <title>The complete genome of Sphingomonas hengshuiensis sp. WHSC-8 isolated from soil of Hengshui Lake.</title>
        <authorList>
            <person name="Wei S."/>
            <person name="Guo J."/>
            <person name="Su C."/>
            <person name="Wu R."/>
            <person name="Zhang Z."/>
            <person name="Liang K."/>
            <person name="Li H."/>
            <person name="Wang T."/>
            <person name="Liu H."/>
            <person name="Zhang C."/>
            <person name="Li Z."/>
            <person name="Wang Q."/>
            <person name="Meng J."/>
        </authorList>
    </citation>
    <scope>NUCLEOTIDE SEQUENCE [LARGE SCALE GENOMIC DNA]</scope>
    <source>
        <strain evidence="4 5">WHSC-8</strain>
    </source>
</reference>
<keyword evidence="5" id="KW-1185">Reference proteome</keyword>
<keyword evidence="1 4" id="KW-0808">Transferase</keyword>
<dbReference type="SUPFAM" id="SSF55729">
    <property type="entry name" value="Acyl-CoA N-acyltransferases (Nat)"/>
    <property type="match status" value="1"/>
</dbReference>
<evidence type="ECO:0000256" key="2">
    <source>
        <dbReference type="ARBA" id="ARBA00023315"/>
    </source>
</evidence>
<dbReference type="Pfam" id="PF00583">
    <property type="entry name" value="Acetyltransf_1"/>
    <property type="match status" value="1"/>
</dbReference>
<dbReference type="RefSeq" id="WP_044331264.1">
    <property type="nucleotide sequence ID" value="NZ_CP010836.1"/>
</dbReference>
<dbReference type="OrthoDB" id="119501at2"/>
<dbReference type="PANTHER" id="PTHR43877">
    <property type="entry name" value="AMINOALKYLPHOSPHONATE N-ACETYLTRANSFERASE-RELATED-RELATED"/>
    <property type="match status" value="1"/>
</dbReference>
<dbReference type="Proteomes" id="UP000032300">
    <property type="component" value="Chromosome"/>
</dbReference>
<dbReference type="PROSITE" id="PS51186">
    <property type="entry name" value="GNAT"/>
    <property type="match status" value="1"/>
</dbReference>
<reference evidence="4 5" key="1">
    <citation type="journal article" date="2015" name="Int. J. Syst. Evol. Microbiol.">
        <title>Sphingomonas hengshuiensis sp. nov., isolated from lake wetland.</title>
        <authorList>
            <person name="Wei S."/>
            <person name="Wang T."/>
            <person name="Liu H."/>
            <person name="Zhang C."/>
            <person name="Guo J."/>
            <person name="Wang Q."/>
            <person name="Liang K."/>
            <person name="Zhang Z."/>
        </authorList>
    </citation>
    <scope>NUCLEOTIDE SEQUENCE [LARGE SCALE GENOMIC DNA]</scope>
    <source>
        <strain evidence="4 5">WHSC-8</strain>
    </source>
</reference>
<dbReference type="Gene3D" id="3.40.630.30">
    <property type="match status" value="1"/>
</dbReference>
<proteinExistence type="predicted"/>
<organism evidence="4 5">
    <name type="scientific">Sphingomonas hengshuiensis</name>
    <dbReference type="NCBI Taxonomy" id="1609977"/>
    <lineage>
        <taxon>Bacteria</taxon>
        <taxon>Pseudomonadati</taxon>
        <taxon>Pseudomonadota</taxon>
        <taxon>Alphaproteobacteria</taxon>
        <taxon>Sphingomonadales</taxon>
        <taxon>Sphingomonadaceae</taxon>
        <taxon>Sphingomonas</taxon>
    </lineage>
</organism>
<dbReference type="InterPro" id="IPR016181">
    <property type="entry name" value="Acyl_CoA_acyltransferase"/>
</dbReference>
<dbReference type="InterPro" id="IPR000182">
    <property type="entry name" value="GNAT_dom"/>
</dbReference>
<evidence type="ECO:0000256" key="1">
    <source>
        <dbReference type="ARBA" id="ARBA00022679"/>
    </source>
</evidence>
<keyword evidence="2" id="KW-0012">Acyltransferase</keyword>
<dbReference type="AlphaFoldDB" id="A0A7U4LEK0"/>
<dbReference type="CDD" id="cd04301">
    <property type="entry name" value="NAT_SF"/>
    <property type="match status" value="1"/>
</dbReference>
<evidence type="ECO:0000313" key="5">
    <source>
        <dbReference type="Proteomes" id="UP000032300"/>
    </source>
</evidence>
<name>A0A7U4LEK0_9SPHN</name>
<protein>
    <submittedName>
        <fullName evidence="4">GCN5 family acetyltransferase</fullName>
    </submittedName>
</protein>
<gene>
    <name evidence="4" type="ORF">TS85_06940</name>
</gene>
<dbReference type="EMBL" id="CP010836">
    <property type="protein sequence ID" value="AJP71574.1"/>
    <property type="molecule type" value="Genomic_DNA"/>
</dbReference>
<dbReference type="PANTHER" id="PTHR43877:SF2">
    <property type="entry name" value="AMINOALKYLPHOSPHONATE N-ACETYLTRANSFERASE-RELATED"/>
    <property type="match status" value="1"/>
</dbReference>